<feature type="region of interest" description="Disordered" evidence="1">
    <location>
        <begin position="70"/>
        <end position="117"/>
    </location>
</feature>
<protein>
    <submittedName>
        <fullName evidence="3">Uncharacterized protein</fullName>
    </submittedName>
</protein>
<accession>A0A9D1WH29</accession>
<dbReference type="Proteomes" id="UP000886817">
    <property type="component" value="Unassembled WGS sequence"/>
</dbReference>
<comment type="caution">
    <text evidence="3">The sequence shown here is derived from an EMBL/GenBank/DDBJ whole genome shotgun (WGS) entry which is preliminary data.</text>
</comment>
<dbReference type="EMBL" id="DXEX01000115">
    <property type="protein sequence ID" value="HIX59054.1"/>
    <property type="molecule type" value="Genomic_DNA"/>
</dbReference>
<reference evidence="3" key="2">
    <citation type="submission" date="2021-04" db="EMBL/GenBank/DDBJ databases">
        <authorList>
            <person name="Gilroy R."/>
        </authorList>
    </citation>
    <scope>NUCLEOTIDE SEQUENCE</scope>
    <source>
        <strain evidence="3">ChiSjej1B19-8411</strain>
    </source>
</reference>
<proteinExistence type="predicted"/>
<feature type="compositionally biased region" description="Basic and acidic residues" evidence="1">
    <location>
        <begin position="70"/>
        <end position="79"/>
    </location>
</feature>
<evidence type="ECO:0000313" key="3">
    <source>
        <dbReference type="EMBL" id="HIX59054.1"/>
    </source>
</evidence>
<evidence type="ECO:0000256" key="2">
    <source>
        <dbReference type="SAM" id="Phobius"/>
    </source>
</evidence>
<organism evidence="3 4">
    <name type="scientific">Candidatus Blautia gallistercoris</name>
    <dbReference type="NCBI Taxonomy" id="2838490"/>
    <lineage>
        <taxon>Bacteria</taxon>
        <taxon>Bacillati</taxon>
        <taxon>Bacillota</taxon>
        <taxon>Clostridia</taxon>
        <taxon>Lachnospirales</taxon>
        <taxon>Lachnospiraceae</taxon>
        <taxon>Blautia</taxon>
    </lineage>
</organism>
<feature type="transmembrane region" description="Helical" evidence="2">
    <location>
        <begin position="34"/>
        <end position="57"/>
    </location>
</feature>
<gene>
    <name evidence="3" type="ORF">IAA45_04975</name>
</gene>
<keyword evidence="2" id="KW-0472">Membrane</keyword>
<keyword evidence="2" id="KW-0812">Transmembrane</keyword>
<evidence type="ECO:0000313" key="4">
    <source>
        <dbReference type="Proteomes" id="UP000886817"/>
    </source>
</evidence>
<dbReference type="AlphaFoldDB" id="A0A9D1WH29"/>
<sequence>MNKTKVMIRIIAGVYLLYSSYSLGRAILNGETEGIGIPIFTIAFVIFGAAFVITGILDMKKISAYEKQEAQAAEERAAEEPEEVTEVQEIPRQNNGKKSIAERARMTADLGEEEEEK</sequence>
<name>A0A9D1WH29_9FIRM</name>
<feature type="transmembrane region" description="Helical" evidence="2">
    <location>
        <begin position="7"/>
        <end position="28"/>
    </location>
</feature>
<keyword evidence="2" id="KW-1133">Transmembrane helix</keyword>
<evidence type="ECO:0000256" key="1">
    <source>
        <dbReference type="SAM" id="MobiDB-lite"/>
    </source>
</evidence>
<reference evidence="3" key="1">
    <citation type="journal article" date="2021" name="PeerJ">
        <title>Extensive microbial diversity within the chicken gut microbiome revealed by metagenomics and culture.</title>
        <authorList>
            <person name="Gilroy R."/>
            <person name="Ravi A."/>
            <person name="Getino M."/>
            <person name="Pursley I."/>
            <person name="Horton D.L."/>
            <person name="Alikhan N.F."/>
            <person name="Baker D."/>
            <person name="Gharbi K."/>
            <person name="Hall N."/>
            <person name="Watson M."/>
            <person name="Adriaenssens E.M."/>
            <person name="Foster-Nyarko E."/>
            <person name="Jarju S."/>
            <person name="Secka A."/>
            <person name="Antonio M."/>
            <person name="Oren A."/>
            <person name="Chaudhuri R.R."/>
            <person name="La Ragione R."/>
            <person name="Hildebrand F."/>
            <person name="Pallen M.J."/>
        </authorList>
    </citation>
    <scope>NUCLEOTIDE SEQUENCE</scope>
    <source>
        <strain evidence="3">ChiSjej1B19-8411</strain>
    </source>
</reference>